<sequence length="162" mass="18140">MPKSCETRDYRRSRCHTEHHLVSVCLLRHLLASITYLAPYTAQCNAVRTTLSILHLQEPTVGFNRILVKTTDSFQGGKVAVMFLDTTATDRPGFLKQRGRLNVALSRARAAIYVIVNVKQWNKAKQSSGVSTYVPWWISFSSNRKCRVRIPPSHGGGSKPVG</sequence>
<protein>
    <recommendedName>
        <fullName evidence="1">DNA2/NAM7 helicase-like C-terminal domain-containing protein</fullName>
    </recommendedName>
</protein>
<dbReference type="PANTHER" id="PTHR10887:SF341">
    <property type="entry name" value="NFX1-TYPE ZINC FINGER-CONTAINING PROTEIN 1"/>
    <property type="match status" value="1"/>
</dbReference>
<proteinExistence type="predicted"/>
<keyword evidence="3" id="KW-1185">Reference proteome</keyword>
<reference evidence="2 3" key="1">
    <citation type="submission" date="2018-02" db="EMBL/GenBank/DDBJ databases">
        <title>The genomes of Aspergillus section Nigri reveals drivers in fungal speciation.</title>
        <authorList>
            <consortium name="DOE Joint Genome Institute"/>
            <person name="Vesth T.C."/>
            <person name="Nybo J."/>
            <person name="Theobald S."/>
            <person name="Brandl J."/>
            <person name="Frisvad J.C."/>
            <person name="Nielsen K.F."/>
            <person name="Lyhne E.K."/>
            <person name="Kogle M.E."/>
            <person name="Kuo A."/>
            <person name="Riley R."/>
            <person name="Clum A."/>
            <person name="Nolan M."/>
            <person name="Lipzen A."/>
            <person name="Salamov A."/>
            <person name="Henrissat B."/>
            <person name="Wiebenga A."/>
            <person name="De vries R.P."/>
            <person name="Grigoriev I.V."/>
            <person name="Mortensen U.H."/>
            <person name="Andersen M.R."/>
            <person name="Baker S.E."/>
        </authorList>
    </citation>
    <scope>NUCLEOTIDE SEQUENCE [LARGE SCALE GENOMIC DNA]</scope>
    <source>
        <strain evidence="2 3">CBS 112811</strain>
    </source>
</reference>
<evidence type="ECO:0000259" key="1">
    <source>
        <dbReference type="Pfam" id="PF13087"/>
    </source>
</evidence>
<dbReference type="Pfam" id="PF13087">
    <property type="entry name" value="AAA_12"/>
    <property type="match status" value="1"/>
</dbReference>
<evidence type="ECO:0000313" key="3">
    <source>
        <dbReference type="Proteomes" id="UP000249526"/>
    </source>
</evidence>
<dbReference type="InterPro" id="IPR041679">
    <property type="entry name" value="DNA2/NAM7-like_C"/>
</dbReference>
<dbReference type="Gene3D" id="3.40.50.300">
    <property type="entry name" value="P-loop containing nucleotide triphosphate hydrolases"/>
    <property type="match status" value="1"/>
</dbReference>
<accession>A0A8G1QVY0</accession>
<dbReference type="PANTHER" id="PTHR10887">
    <property type="entry name" value="DNA2/NAM7 HELICASE FAMILY"/>
    <property type="match status" value="1"/>
</dbReference>
<dbReference type="GO" id="GO:0031380">
    <property type="term" value="C:nuclear RNA-directed RNA polymerase complex"/>
    <property type="evidence" value="ECO:0007669"/>
    <property type="project" value="TreeGrafter"/>
</dbReference>
<dbReference type="EMBL" id="KZ825072">
    <property type="protein sequence ID" value="RAH54557.1"/>
    <property type="molecule type" value="Genomic_DNA"/>
</dbReference>
<dbReference type="RefSeq" id="XP_025512479.1">
    <property type="nucleotide sequence ID" value="XM_025653818.1"/>
</dbReference>
<organism evidence="2 3">
    <name type="scientific">Aspergillus piperis CBS 112811</name>
    <dbReference type="NCBI Taxonomy" id="1448313"/>
    <lineage>
        <taxon>Eukaryota</taxon>
        <taxon>Fungi</taxon>
        <taxon>Dikarya</taxon>
        <taxon>Ascomycota</taxon>
        <taxon>Pezizomycotina</taxon>
        <taxon>Eurotiomycetes</taxon>
        <taxon>Eurotiomycetidae</taxon>
        <taxon>Eurotiales</taxon>
        <taxon>Aspergillaceae</taxon>
        <taxon>Aspergillus</taxon>
        <taxon>Aspergillus subgen. Circumdati</taxon>
    </lineage>
</organism>
<gene>
    <name evidence="2" type="ORF">BO85DRAFT_105318</name>
</gene>
<dbReference type="GeneID" id="37157220"/>
<dbReference type="GO" id="GO:0031048">
    <property type="term" value="P:regulatory ncRNA-mediated heterochromatin formation"/>
    <property type="evidence" value="ECO:0007669"/>
    <property type="project" value="TreeGrafter"/>
</dbReference>
<dbReference type="InterPro" id="IPR027417">
    <property type="entry name" value="P-loop_NTPase"/>
</dbReference>
<dbReference type="Proteomes" id="UP000249526">
    <property type="component" value="Unassembled WGS sequence"/>
</dbReference>
<feature type="domain" description="DNA2/NAM7 helicase-like C-terminal" evidence="1">
    <location>
        <begin position="32"/>
        <end position="118"/>
    </location>
</feature>
<dbReference type="InterPro" id="IPR045055">
    <property type="entry name" value="DNA2/NAM7-like"/>
</dbReference>
<dbReference type="AlphaFoldDB" id="A0A8G1QVY0"/>
<name>A0A8G1QVY0_9EURO</name>
<evidence type="ECO:0000313" key="2">
    <source>
        <dbReference type="EMBL" id="RAH54557.1"/>
    </source>
</evidence>